<dbReference type="InterPro" id="IPR034154">
    <property type="entry name" value="TOPRIM_DnaG/twinkle"/>
</dbReference>
<dbReference type="RefSeq" id="WP_379846934.1">
    <property type="nucleotide sequence ID" value="NZ_JBHSMA010000004.1"/>
</dbReference>
<evidence type="ECO:0000313" key="2">
    <source>
        <dbReference type="Proteomes" id="UP001596106"/>
    </source>
</evidence>
<protein>
    <submittedName>
        <fullName evidence="1">Toprim domain-containing protein</fullName>
    </submittedName>
</protein>
<dbReference type="Pfam" id="PF13155">
    <property type="entry name" value="Toprim_2"/>
    <property type="match status" value="1"/>
</dbReference>
<dbReference type="SUPFAM" id="SSF57783">
    <property type="entry name" value="Zinc beta-ribbon"/>
    <property type="match status" value="1"/>
</dbReference>
<comment type="caution">
    <text evidence="1">The sequence shown here is derived from an EMBL/GenBank/DDBJ whole genome shotgun (WGS) entry which is preliminary data.</text>
</comment>
<dbReference type="EMBL" id="JBHSMA010000004">
    <property type="protein sequence ID" value="MFC5410837.1"/>
    <property type="molecule type" value="Genomic_DNA"/>
</dbReference>
<dbReference type="CDD" id="cd01029">
    <property type="entry name" value="TOPRIM_primases"/>
    <property type="match status" value="1"/>
</dbReference>
<proteinExistence type="predicted"/>
<dbReference type="Gene3D" id="3.90.580.10">
    <property type="entry name" value="Zinc finger, CHC2-type domain"/>
    <property type="match status" value="1"/>
</dbReference>
<dbReference type="Proteomes" id="UP001596106">
    <property type="component" value="Unassembled WGS sequence"/>
</dbReference>
<dbReference type="InterPro" id="IPR036977">
    <property type="entry name" value="DNA_primase_Znf_CHC2"/>
</dbReference>
<dbReference type="Gene3D" id="3.40.1360.10">
    <property type="match status" value="1"/>
</dbReference>
<sequence>MNIEHANRIPMSEILGKLHRQPQRTRNTKLWYLSPLRAEKTASFQVDTQTNRWHDFGEGIGGDLVDFVCAYLKSTREEYTVSDALRWIRNMGDAPYEIAPVYANTDEVPKDESVLILKTKKPIQHLGLIHYLEKRGIPVSIANRYLKELRVHNTQTKKNFYALGFANEEGGFELRNPFFKGCLGAKAITFVRGRTPKPNSIHLFEGFIDYLSMISQLNGKRFKADVIILNSLACLKQATPYIRNYGYHIAYSWMDNDKAGEQATASLTEFFQTESDLKHTPMNKVYAPHKDVNAWHMHKLNLIL</sequence>
<keyword evidence="2" id="KW-1185">Reference proteome</keyword>
<evidence type="ECO:0000313" key="1">
    <source>
        <dbReference type="EMBL" id="MFC5410837.1"/>
    </source>
</evidence>
<name>A0ABW0IEE6_9BACT</name>
<gene>
    <name evidence="1" type="ORF">ACFPMF_16060</name>
</gene>
<accession>A0ABW0IEE6</accession>
<organism evidence="1 2">
    <name type="scientific">Larkinella bovis</name>
    <dbReference type="NCBI Taxonomy" id="683041"/>
    <lineage>
        <taxon>Bacteria</taxon>
        <taxon>Pseudomonadati</taxon>
        <taxon>Bacteroidota</taxon>
        <taxon>Cytophagia</taxon>
        <taxon>Cytophagales</taxon>
        <taxon>Spirosomataceae</taxon>
        <taxon>Larkinella</taxon>
    </lineage>
</organism>
<reference evidence="2" key="1">
    <citation type="journal article" date="2019" name="Int. J. Syst. Evol. Microbiol.">
        <title>The Global Catalogue of Microorganisms (GCM) 10K type strain sequencing project: providing services to taxonomists for standard genome sequencing and annotation.</title>
        <authorList>
            <consortium name="The Broad Institute Genomics Platform"/>
            <consortium name="The Broad Institute Genome Sequencing Center for Infectious Disease"/>
            <person name="Wu L."/>
            <person name="Ma J."/>
        </authorList>
    </citation>
    <scope>NUCLEOTIDE SEQUENCE [LARGE SCALE GENOMIC DNA]</scope>
    <source>
        <strain evidence="2">CCUG 55250</strain>
    </source>
</reference>